<feature type="domain" description="BED-type" evidence="8">
    <location>
        <begin position="32"/>
        <end position="77"/>
    </location>
</feature>
<feature type="region of interest" description="Disordered" evidence="7">
    <location>
        <begin position="1"/>
        <end position="34"/>
    </location>
</feature>
<feature type="compositionally biased region" description="Low complexity" evidence="7">
    <location>
        <begin position="19"/>
        <end position="29"/>
    </location>
</feature>
<evidence type="ECO:0000259" key="8">
    <source>
        <dbReference type="PROSITE" id="PS50808"/>
    </source>
</evidence>
<dbReference type="InterPro" id="IPR052035">
    <property type="entry name" value="ZnF_BED_domain_contain"/>
</dbReference>
<keyword evidence="2 6" id="KW-0863">Zinc-finger</keyword>
<evidence type="ECO:0000256" key="4">
    <source>
        <dbReference type="ARBA" id="ARBA00023015"/>
    </source>
</evidence>
<evidence type="ECO:0000256" key="2">
    <source>
        <dbReference type="ARBA" id="ARBA00022771"/>
    </source>
</evidence>
<keyword evidence="1" id="KW-0479">Metal-binding</keyword>
<evidence type="ECO:0000256" key="5">
    <source>
        <dbReference type="ARBA" id="ARBA00023163"/>
    </source>
</evidence>
<dbReference type="InterPro" id="IPR036236">
    <property type="entry name" value="Znf_C2H2_sf"/>
</dbReference>
<organism evidence="9 10">
    <name type="scientific">Citrus x changshan-huyou</name>
    <dbReference type="NCBI Taxonomy" id="2935761"/>
    <lineage>
        <taxon>Eukaryota</taxon>
        <taxon>Viridiplantae</taxon>
        <taxon>Streptophyta</taxon>
        <taxon>Embryophyta</taxon>
        <taxon>Tracheophyta</taxon>
        <taxon>Spermatophyta</taxon>
        <taxon>Magnoliopsida</taxon>
        <taxon>eudicotyledons</taxon>
        <taxon>Gunneridae</taxon>
        <taxon>Pentapetalae</taxon>
        <taxon>rosids</taxon>
        <taxon>malvids</taxon>
        <taxon>Sapindales</taxon>
        <taxon>Rutaceae</taxon>
        <taxon>Aurantioideae</taxon>
        <taxon>Citrus</taxon>
    </lineage>
</organism>
<dbReference type="GO" id="GO:0005634">
    <property type="term" value="C:nucleus"/>
    <property type="evidence" value="ECO:0007669"/>
    <property type="project" value="UniProtKB-SubCell"/>
</dbReference>
<proteinExistence type="predicted"/>
<dbReference type="GO" id="GO:0003677">
    <property type="term" value="F:DNA binding"/>
    <property type="evidence" value="ECO:0007669"/>
    <property type="project" value="InterPro"/>
</dbReference>
<dbReference type="Pfam" id="PF02892">
    <property type="entry name" value="zf-BED"/>
    <property type="match status" value="1"/>
</dbReference>
<sequence length="401" mass="45966">MTPITTEAQFKSKRKRSSRTSSKPPQTKKVMAPRSKAWKDFTRLPEDYNRCKCNYCDQEYSCKSTNGTSNLSNHLKRRITSFNTISNHKGETIGKQLDKCLLDWGIERVFTIIVDNASANKYVRSSTARLKSFQIRVKQEKILQQNGQPFRRSVVSDYPARWNSTYTILTTALKFRSTFDRMANEDKFYSANFREEECGKKNLGPPRSYDWDNARQMVRFLRAFYDATLAFSSSLKVTSSTCYNEICKVEKAHNTMADNLDPHISMIESSMKKKFEEYCKNNAKCAEMKNVVKDVLIKLFEAYSAQHLKPSASASAFSSASAGVSANSGLTFMDEDDEVFEDPFSKYTKMFTVTRYHIKLSNELDLYLMESVEYQAPTALGAPFDILLCWKANSLKYPILS</sequence>
<keyword evidence="4" id="KW-0805">Transcription regulation</keyword>
<dbReference type="AlphaFoldDB" id="A0AAP0QSW4"/>
<evidence type="ECO:0000256" key="3">
    <source>
        <dbReference type="ARBA" id="ARBA00022833"/>
    </source>
</evidence>
<name>A0AAP0QSW4_9ROSI</name>
<dbReference type="EMBL" id="JBCGBO010000002">
    <property type="protein sequence ID" value="KAK9221995.1"/>
    <property type="molecule type" value="Genomic_DNA"/>
</dbReference>
<dbReference type="InterPro" id="IPR003656">
    <property type="entry name" value="Znf_BED"/>
</dbReference>
<keyword evidence="3" id="KW-0862">Zinc</keyword>
<evidence type="ECO:0000313" key="10">
    <source>
        <dbReference type="Proteomes" id="UP001428341"/>
    </source>
</evidence>
<keyword evidence="10" id="KW-1185">Reference proteome</keyword>
<evidence type="ECO:0000256" key="1">
    <source>
        <dbReference type="ARBA" id="ARBA00022723"/>
    </source>
</evidence>
<evidence type="ECO:0000313" key="9">
    <source>
        <dbReference type="EMBL" id="KAK9221995.1"/>
    </source>
</evidence>
<dbReference type="SMART" id="SM00614">
    <property type="entry name" value="ZnF_BED"/>
    <property type="match status" value="1"/>
</dbReference>
<evidence type="ECO:0000256" key="6">
    <source>
        <dbReference type="PROSITE-ProRule" id="PRU00027"/>
    </source>
</evidence>
<accession>A0AAP0QSW4</accession>
<dbReference type="InterPro" id="IPR012337">
    <property type="entry name" value="RNaseH-like_sf"/>
</dbReference>
<dbReference type="Proteomes" id="UP001428341">
    <property type="component" value="Unassembled WGS sequence"/>
</dbReference>
<evidence type="ECO:0000256" key="7">
    <source>
        <dbReference type="SAM" id="MobiDB-lite"/>
    </source>
</evidence>
<dbReference type="PROSITE" id="PS50808">
    <property type="entry name" value="ZF_BED"/>
    <property type="match status" value="1"/>
</dbReference>
<reference evidence="9 10" key="1">
    <citation type="submission" date="2024-05" db="EMBL/GenBank/DDBJ databases">
        <title>Haplotype-resolved chromosome-level genome assembly of Huyou (Citrus changshanensis).</title>
        <authorList>
            <person name="Miao C."/>
            <person name="Chen W."/>
            <person name="Wu Y."/>
            <person name="Wang L."/>
            <person name="Zhao S."/>
            <person name="Grierson D."/>
            <person name="Xu C."/>
            <person name="Chen K."/>
        </authorList>
    </citation>
    <scope>NUCLEOTIDE SEQUENCE [LARGE SCALE GENOMIC DNA]</scope>
    <source>
        <strain evidence="9">01-14</strain>
        <tissue evidence="9">Leaf</tissue>
    </source>
</reference>
<dbReference type="PANTHER" id="PTHR46481:SF2">
    <property type="entry name" value="BED-TYPE DOMAIN-CONTAINING PROTEIN"/>
    <property type="match status" value="1"/>
</dbReference>
<dbReference type="GO" id="GO:0009791">
    <property type="term" value="P:post-embryonic development"/>
    <property type="evidence" value="ECO:0007669"/>
    <property type="project" value="UniProtKB-ARBA"/>
</dbReference>
<keyword evidence="5" id="KW-0804">Transcription</keyword>
<dbReference type="GO" id="GO:0008270">
    <property type="term" value="F:zinc ion binding"/>
    <property type="evidence" value="ECO:0007669"/>
    <property type="project" value="UniProtKB-KW"/>
</dbReference>
<dbReference type="PANTHER" id="PTHR46481">
    <property type="entry name" value="ZINC FINGER BED DOMAIN-CONTAINING PROTEIN 4"/>
    <property type="match status" value="1"/>
</dbReference>
<protein>
    <recommendedName>
        <fullName evidence="8">BED-type domain-containing protein</fullName>
    </recommendedName>
</protein>
<dbReference type="SUPFAM" id="SSF53098">
    <property type="entry name" value="Ribonuclease H-like"/>
    <property type="match status" value="1"/>
</dbReference>
<comment type="caution">
    <text evidence="9">The sequence shown here is derived from an EMBL/GenBank/DDBJ whole genome shotgun (WGS) entry which is preliminary data.</text>
</comment>
<dbReference type="SUPFAM" id="SSF57667">
    <property type="entry name" value="beta-beta-alpha zinc fingers"/>
    <property type="match status" value="1"/>
</dbReference>
<gene>
    <name evidence="9" type="ORF">WN944_010426</name>
</gene>